<evidence type="ECO:0000259" key="6">
    <source>
        <dbReference type="Pfam" id="PF01490"/>
    </source>
</evidence>
<reference evidence="7" key="1">
    <citation type="submission" date="2010-05" db="EMBL/GenBank/DDBJ databases">
        <title>The Genome Sequence of Magnaporthe poae strain ATCC 64411.</title>
        <authorList>
            <consortium name="The Broad Institute Genome Sequencing Platform"/>
            <consortium name="Broad Institute Genome Sequencing Center for Infectious Disease"/>
            <person name="Ma L.-J."/>
            <person name="Dead R."/>
            <person name="Young S."/>
            <person name="Zeng Q."/>
            <person name="Koehrsen M."/>
            <person name="Alvarado L."/>
            <person name="Berlin A."/>
            <person name="Chapman S.B."/>
            <person name="Chen Z."/>
            <person name="Freedman E."/>
            <person name="Gellesch M."/>
            <person name="Goldberg J."/>
            <person name="Griggs A."/>
            <person name="Gujja S."/>
            <person name="Heilman E.R."/>
            <person name="Heiman D."/>
            <person name="Hepburn T."/>
            <person name="Howarth C."/>
            <person name="Jen D."/>
            <person name="Larson L."/>
            <person name="Mehta T."/>
            <person name="Neiman D."/>
            <person name="Pearson M."/>
            <person name="Roberts A."/>
            <person name="Saif S."/>
            <person name="Shea T."/>
            <person name="Shenoy N."/>
            <person name="Sisk P."/>
            <person name="Stolte C."/>
            <person name="Sykes S."/>
            <person name="Walk T."/>
            <person name="White J."/>
            <person name="Yandava C."/>
            <person name="Haas B."/>
            <person name="Nusbaum C."/>
            <person name="Birren B."/>
        </authorList>
    </citation>
    <scope>NUCLEOTIDE SEQUENCE</scope>
    <source>
        <strain evidence="7">ATCC 64411</strain>
    </source>
</reference>
<feature type="transmembrane region" description="Helical" evidence="5">
    <location>
        <begin position="45"/>
        <end position="63"/>
    </location>
</feature>
<keyword evidence="2 5" id="KW-0812">Transmembrane</keyword>
<evidence type="ECO:0000256" key="5">
    <source>
        <dbReference type="SAM" id="Phobius"/>
    </source>
</evidence>
<keyword evidence="3 5" id="KW-1133">Transmembrane helix</keyword>
<feature type="transmembrane region" description="Helical" evidence="5">
    <location>
        <begin position="6"/>
        <end position="24"/>
    </location>
</feature>
<dbReference type="EMBL" id="GL876969">
    <property type="protein sequence ID" value="KLU86240.1"/>
    <property type="molecule type" value="Genomic_DNA"/>
</dbReference>
<dbReference type="Pfam" id="PF01490">
    <property type="entry name" value="Aa_trans"/>
    <property type="match status" value="1"/>
</dbReference>
<name>A0A0H2TQ19_MAGP6</name>
<dbReference type="VEuPathDB" id="FungiDB:MAPG_05257"/>
<sequence>WGIALPTIVIAGVIYGHVAAKYVFARIFRDSKHAVRRTKLSNVTWIAIVTFLWGLSTIIAESIPVFNSLLGIVAAIFASWFSFGLPGVFWFWMHWGDYFSSKRQVARFAGSVLVFITGLLLCVLGLWASILAIATERVTKPWSCASNAAP</sequence>
<evidence type="ECO:0000256" key="2">
    <source>
        <dbReference type="ARBA" id="ARBA00022692"/>
    </source>
</evidence>
<feature type="transmembrane region" description="Helical" evidence="5">
    <location>
        <begin position="105"/>
        <end position="133"/>
    </location>
</feature>
<proteinExistence type="predicted"/>
<accession>A0A0H2TQ19</accession>
<feature type="non-terminal residue" evidence="7">
    <location>
        <position position="1"/>
    </location>
</feature>
<reference evidence="7" key="2">
    <citation type="submission" date="2011-03" db="EMBL/GenBank/DDBJ databases">
        <title>Annotation of Magnaporthe poae ATCC 64411.</title>
        <authorList>
            <person name="Ma L.-J."/>
            <person name="Dead R."/>
            <person name="Young S.K."/>
            <person name="Zeng Q."/>
            <person name="Gargeya S."/>
            <person name="Fitzgerald M."/>
            <person name="Haas B."/>
            <person name="Abouelleil A."/>
            <person name="Alvarado L."/>
            <person name="Arachchi H.M."/>
            <person name="Berlin A."/>
            <person name="Brown A."/>
            <person name="Chapman S.B."/>
            <person name="Chen Z."/>
            <person name="Dunbar C."/>
            <person name="Freedman E."/>
            <person name="Gearin G."/>
            <person name="Gellesch M."/>
            <person name="Goldberg J."/>
            <person name="Griggs A."/>
            <person name="Gujja S."/>
            <person name="Heiman D."/>
            <person name="Howarth C."/>
            <person name="Larson L."/>
            <person name="Lui A."/>
            <person name="MacDonald P.J.P."/>
            <person name="Mehta T."/>
            <person name="Montmayeur A."/>
            <person name="Murphy C."/>
            <person name="Neiman D."/>
            <person name="Pearson M."/>
            <person name="Priest M."/>
            <person name="Roberts A."/>
            <person name="Saif S."/>
            <person name="Shea T."/>
            <person name="Shenoy N."/>
            <person name="Sisk P."/>
            <person name="Stolte C."/>
            <person name="Sykes S."/>
            <person name="Yandava C."/>
            <person name="Wortman J."/>
            <person name="Nusbaum C."/>
            <person name="Birren B."/>
        </authorList>
    </citation>
    <scope>NUCLEOTIDE SEQUENCE</scope>
    <source>
        <strain evidence="7">ATCC 64411</strain>
    </source>
</reference>
<feature type="domain" description="Amino acid transporter transmembrane" evidence="6">
    <location>
        <begin position="8"/>
        <end position="130"/>
    </location>
</feature>
<feature type="transmembrane region" description="Helical" evidence="5">
    <location>
        <begin position="69"/>
        <end position="93"/>
    </location>
</feature>
<keyword evidence="4 5" id="KW-0472">Membrane</keyword>
<dbReference type="AlphaFoldDB" id="A0A0H2TQ19"/>
<evidence type="ECO:0000256" key="1">
    <source>
        <dbReference type="ARBA" id="ARBA00004370"/>
    </source>
</evidence>
<evidence type="ECO:0000313" key="7">
    <source>
        <dbReference type="EMBL" id="KLU86240.1"/>
    </source>
</evidence>
<dbReference type="OrthoDB" id="40134at2759"/>
<comment type="subcellular location">
    <subcellularLocation>
        <location evidence="1">Membrane</location>
    </subcellularLocation>
</comment>
<dbReference type="GO" id="GO:0016020">
    <property type="term" value="C:membrane"/>
    <property type="evidence" value="ECO:0007669"/>
    <property type="project" value="UniProtKB-SubCell"/>
</dbReference>
<evidence type="ECO:0000256" key="4">
    <source>
        <dbReference type="ARBA" id="ARBA00023136"/>
    </source>
</evidence>
<protein>
    <recommendedName>
        <fullName evidence="6">Amino acid transporter transmembrane domain-containing protein</fullName>
    </recommendedName>
</protein>
<dbReference type="InterPro" id="IPR013057">
    <property type="entry name" value="AA_transpt_TM"/>
</dbReference>
<evidence type="ECO:0000256" key="3">
    <source>
        <dbReference type="ARBA" id="ARBA00022989"/>
    </source>
</evidence>
<organism evidence="7">
    <name type="scientific">Magnaporthiopsis poae (strain ATCC 64411 / 73-15)</name>
    <name type="common">Kentucky bluegrass fungus</name>
    <name type="synonym">Magnaporthe poae</name>
    <dbReference type="NCBI Taxonomy" id="644358"/>
    <lineage>
        <taxon>Eukaryota</taxon>
        <taxon>Fungi</taxon>
        <taxon>Dikarya</taxon>
        <taxon>Ascomycota</taxon>
        <taxon>Pezizomycotina</taxon>
        <taxon>Sordariomycetes</taxon>
        <taxon>Sordariomycetidae</taxon>
        <taxon>Magnaporthales</taxon>
        <taxon>Magnaporthaceae</taxon>
        <taxon>Magnaporthiopsis</taxon>
    </lineage>
</organism>
<gene>
    <name evidence="7" type="ORF">MAPG_05257</name>
</gene>